<organism evidence="7 8">
    <name type="scientific">Stella humosa</name>
    <dbReference type="NCBI Taxonomy" id="94"/>
    <lineage>
        <taxon>Bacteria</taxon>
        <taxon>Pseudomonadati</taxon>
        <taxon>Pseudomonadota</taxon>
        <taxon>Alphaproteobacteria</taxon>
        <taxon>Rhodospirillales</taxon>
        <taxon>Stellaceae</taxon>
        <taxon>Stella</taxon>
    </lineage>
</organism>
<dbReference type="SUPFAM" id="SSF51905">
    <property type="entry name" value="FAD/NAD(P)-binding domain"/>
    <property type="match status" value="2"/>
</dbReference>
<reference evidence="7 8" key="1">
    <citation type="submission" date="2018-11" db="EMBL/GenBank/DDBJ databases">
        <title>Genomic Encyclopedia of Type Strains, Phase IV (KMG-IV): sequencing the most valuable type-strain genomes for metagenomic binning, comparative biology and taxonomic classification.</title>
        <authorList>
            <person name="Goeker M."/>
        </authorList>
    </citation>
    <scope>NUCLEOTIDE SEQUENCE [LARGE SCALE GENOMIC DNA]</scope>
    <source>
        <strain evidence="7 8">DSM 5900</strain>
    </source>
</reference>
<keyword evidence="4" id="KW-0560">Oxidoreductase</keyword>
<dbReference type="OrthoDB" id="7809559at2"/>
<dbReference type="GO" id="GO:0051213">
    <property type="term" value="F:dioxygenase activity"/>
    <property type="evidence" value="ECO:0007669"/>
    <property type="project" value="UniProtKB-KW"/>
</dbReference>
<accession>A0A3N1L0K6</accession>
<dbReference type="Pfam" id="PF14759">
    <property type="entry name" value="Reductase_C"/>
    <property type="match status" value="1"/>
</dbReference>
<dbReference type="InterPro" id="IPR023753">
    <property type="entry name" value="FAD/NAD-binding_dom"/>
</dbReference>
<dbReference type="PRINTS" id="PR00368">
    <property type="entry name" value="FADPNR"/>
</dbReference>
<comment type="cofactor">
    <cofactor evidence="1">
        <name>FAD</name>
        <dbReference type="ChEBI" id="CHEBI:57692"/>
    </cofactor>
</comment>
<dbReference type="GO" id="GO:0005737">
    <property type="term" value="C:cytoplasm"/>
    <property type="evidence" value="ECO:0007669"/>
    <property type="project" value="TreeGrafter"/>
</dbReference>
<proteinExistence type="predicted"/>
<dbReference type="RefSeq" id="WP_123692575.1">
    <property type="nucleotide sequence ID" value="NZ_AP019700.1"/>
</dbReference>
<dbReference type="PANTHER" id="PTHR43557">
    <property type="entry name" value="APOPTOSIS-INDUCING FACTOR 1"/>
    <property type="match status" value="1"/>
</dbReference>
<comment type="caution">
    <text evidence="7">The sequence shown here is derived from an EMBL/GenBank/DDBJ whole genome shotgun (WGS) entry which is preliminary data.</text>
</comment>
<dbReference type="Gene3D" id="3.50.50.60">
    <property type="entry name" value="FAD/NAD(P)-binding domain"/>
    <property type="match status" value="2"/>
</dbReference>
<dbReference type="Gene3D" id="3.30.390.30">
    <property type="match status" value="1"/>
</dbReference>
<dbReference type="InterPro" id="IPR028202">
    <property type="entry name" value="Reductase_C"/>
</dbReference>
<evidence type="ECO:0000256" key="3">
    <source>
        <dbReference type="ARBA" id="ARBA00022827"/>
    </source>
</evidence>
<dbReference type="InterPro" id="IPR050446">
    <property type="entry name" value="FAD-oxidoreductase/Apoptosis"/>
</dbReference>
<evidence type="ECO:0000259" key="5">
    <source>
        <dbReference type="Pfam" id="PF07992"/>
    </source>
</evidence>
<dbReference type="SUPFAM" id="SSF55424">
    <property type="entry name" value="FAD/NAD-linked reductases, dimerisation (C-terminal) domain"/>
    <property type="match status" value="1"/>
</dbReference>
<dbReference type="Pfam" id="PF07992">
    <property type="entry name" value="Pyr_redox_2"/>
    <property type="match status" value="1"/>
</dbReference>
<dbReference type="EMBL" id="RJKX01000015">
    <property type="protein sequence ID" value="ROP84559.1"/>
    <property type="molecule type" value="Genomic_DNA"/>
</dbReference>
<feature type="domain" description="FAD/NAD(P)-binding" evidence="5">
    <location>
        <begin position="4"/>
        <end position="300"/>
    </location>
</feature>
<evidence type="ECO:0000259" key="6">
    <source>
        <dbReference type="Pfam" id="PF14759"/>
    </source>
</evidence>
<name>A0A3N1L0K6_9PROT</name>
<evidence type="ECO:0000256" key="1">
    <source>
        <dbReference type="ARBA" id="ARBA00001974"/>
    </source>
</evidence>
<dbReference type="PRINTS" id="PR00411">
    <property type="entry name" value="PNDRDTASEI"/>
</dbReference>
<keyword evidence="3" id="KW-0274">FAD</keyword>
<evidence type="ECO:0000256" key="4">
    <source>
        <dbReference type="ARBA" id="ARBA00023002"/>
    </source>
</evidence>
<dbReference type="Proteomes" id="UP000278222">
    <property type="component" value="Unassembled WGS sequence"/>
</dbReference>
<evidence type="ECO:0000313" key="8">
    <source>
        <dbReference type="Proteomes" id="UP000278222"/>
    </source>
</evidence>
<gene>
    <name evidence="7" type="ORF">EDC65_3913</name>
</gene>
<dbReference type="PANTHER" id="PTHR43557:SF2">
    <property type="entry name" value="RIESKE DOMAIN-CONTAINING PROTEIN-RELATED"/>
    <property type="match status" value="1"/>
</dbReference>
<keyword evidence="7" id="KW-0223">Dioxygenase</keyword>
<evidence type="ECO:0000313" key="7">
    <source>
        <dbReference type="EMBL" id="ROP84559.1"/>
    </source>
</evidence>
<dbReference type="InterPro" id="IPR036188">
    <property type="entry name" value="FAD/NAD-bd_sf"/>
</dbReference>
<sequence length="397" mass="41006">MAGVVVVGAGHAAGALAVALRDGGYADPIALIGDEPHPPYERPPLSKGLLRGTDAFEGALVRPREWYSEAGVALHLGRRAVAVDPAGGTVQLDGGDRLDFTNLVFATGLTPLRLGIPGAGLPGIHVLRTWADCQAIAAAAAPGGRVVVVGAGLVGLEVAATLRVGGSTVTVLEAAPRPLARVLPALVADHVAGLHRARGVDLRCDASVAAFVGDGRLRSVVLTSGQALPADLAIVAIGSAPNDRLARAAGLEVRDGIVVDAGCRASLPSIHAIGDVARHRSARFDREWRLESWHNAQEQAATCARTILGVAQPRAKVPTFWTDQYDTTVQFAGLTNATTEAELQGDPATGAFSVLCRLGGELVGVVGVNRPKDVRQARIAIEAGSSPSQNSHDRKQP</sequence>
<feature type="domain" description="Reductase C-terminal" evidence="6">
    <location>
        <begin position="320"/>
        <end position="390"/>
    </location>
</feature>
<dbReference type="GO" id="GO:0016651">
    <property type="term" value="F:oxidoreductase activity, acting on NAD(P)H"/>
    <property type="evidence" value="ECO:0007669"/>
    <property type="project" value="TreeGrafter"/>
</dbReference>
<keyword evidence="2" id="KW-0285">Flavoprotein</keyword>
<dbReference type="AlphaFoldDB" id="A0A3N1L0K6"/>
<evidence type="ECO:0000256" key="2">
    <source>
        <dbReference type="ARBA" id="ARBA00022630"/>
    </source>
</evidence>
<keyword evidence="8" id="KW-1185">Reference proteome</keyword>
<dbReference type="InterPro" id="IPR016156">
    <property type="entry name" value="FAD/NAD-linked_Rdtase_dimer_sf"/>
</dbReference>
<protein>
    <submittedName>
        <fullName evidence="7">3-phenylpropionate/trans-cinnamate dioxygenase ferredoxin reductase subunit</fullName>
    </submittedName>
</protein>